<keyword evidence="5" id="KW-0816">Tricarboxylic acid cycle</keyword>
<feature type="domain" description="TonB-dependent receptor plug" evidence="15">
    <location>
        <begin position="159"/>
        <end position="235"/>
    </location>
</feature>
<reference evidence="16 17" key="1">
    <citation type="submission" date="2019-03" db="EMBL/GenBank/DDBJ databases">
        <title>Genomic Encyclopedia of Type Strains, Phase IV (KMG-IV): sequencing the most valuable type-strain genomes for metagenomic binning, comparative biology and taxonomic classification.</title>
        <authorList>
            <person name="Goeker M."/>
        </authorList>
    </citation>
    <scope>NUCLEOTIDE SEQUENCE [LARGE SCALE GENOMIC DNA]</scope>
    <source>
        <strain evidence="16 17">DSM 103236</strain>
    </source>
</reference>
<evidence type="ECO:0000256" key="14">
    <source>
        <dbReference type="SAM" id="Phobius"/>
    </source>
</evidence>
<comment type="catalytic activity">
    <reaction evidence="12">
        <text>D-threo-isocitrate + NADP(+) = 2-oxoglutarate + CO2 + NADPH</text>
        <dbReference type="Rhea" id="RHEA:19629"/>
        <dbReference type="ChEBI" id="CHEBI:15562"/>
        <dbReference type="ChEBI" id="CHEBI:16526"/>
        <dbReference type="ChEBI" id="CHEBI:16810"/>
        <dbReference type="ChEBI" id="CHEBI:57783"/>
        <dbReference type="ChEBI" id="CHEBI:58349"/>
        <dbReference type="EC" id="1.1.1.42"/>
    </reaction>
</comment>
<evidence type="ECO:0000256" key="8">
    <source>
        <dbReference type="ARBA" id="ARBA00022857"/>
    </source>
</evidence>
<keyword evidence="14" id="KW-0812">Transmembrane</keyword>
<dbReference type="GO" id="GO:0006097">
    <property type="term" value="P:glyoxylate cycle"/>
    <property type="evidence" value="ECO:0007669"/>
    <property type="project" value="UniProtKB-KW"/>
</dbReference>
<dbReference type="GO" id="GO:0046872">
    <property type="term" value="F:metal ion binding"/>
    <property type="evidence" value="ECO:0007669"/>
    <property type="project" value="UniProtKB-KW"/>
</dbReference>
<dbReference type="Gene3D" id="2.170.130.10">
    <property type="entry name" value="TonB-dependent receptor, plug domain"/>
    <property type="match status" value="1"/>
</dbReference>
<dbReference type="InterPro" id="IPR036942">
    <property type="entry name" value="Beta-barrel_TonB_sf"/>
</dbReference>
<dbReference type="InterPro" id="IPR037066">
    <property type="entry name" value="Plug_dom_sf"/>
</dbReference>
<dbReference type="Proteomes" id="UP000295684">
    <property type="component" value="Unassembled WGS sequence"/>
</dbReference>
<dbReference type="EMBL" id="SLWO01000001">
    <property type="protein sequence ID" value="TCO30746.1"/>
    <property type="molecule type" value="Genomic_DNA"/>
</dbReference>
<dbReference type="InterPro" id="IPR008969">
    <property type="entry name" value="CarboxyPept-like_regulatory"/>
</dbReference>
<sequence length="805" mass="90182">MSLPFQFMITLLNSNAKWLLYFIILFFLNTIPLYAQQKFTVKGVISERKSGLPLPGVSIMVVGEDQNTVTNDKGKYSLNLTKGFHRLQIAYVGYVSQSIEIDVPGTVVRNIQLLEDLQQLTEVNVMGTTKAVDLKTPQMSQNRLTMKEISQIPAIFGEVDPLKAILQLPGVTNAGEGSSGFNVRGGTADQNLILLDEAPVFTSSHLLGMFSVFNPDIIKDLTLYKGGIPARYGGRVSSVLDVSTKDMTVPAFELSGGVGLITSRLTTVVPFDQDRGAILLSGRSSYAHLFLKLTGSQNTAYFYDLNAKIDYRLGLNNRVSLSGYLGSDALGISDNFINNYGNAFINGSWVHDFSKKTTGTLTAVYSGYDFRLRINAIGLDWTAGINGTKFQYDIVHTASDRFKLSYGLNVIYQRIKPGEIVPFGDRSPVNALKFVDKNSYEPSAYIQAEQMINPWLSLSYGVRISSFFKMGGRNLNLYDSGPVVYDQQLGIYNAAEPSAVEAFASGEIVDQFIYPEPRFAASVQLNNQQSIKFSYHRIAQYLHLISNSNSPTPVDVWVPSDRYFKPQIADQIGVGYFRNFNNNQYSMEVETYYKKIQNRLDYIDGANLVGNDALEQVTLNGKSRAYGVEFLFRKNYGKLTGWLSYTLSRTEQQTKGAKPNEPGINNGMWYLTNYDKPHQLSLTSFYKLNDKLSIGATFTYQTGRPTSYPVGKFDYAGIEVPIYGQRNAYRLPDFHHLDLSVSYIPNPTSIKRIRGEWVLSVYNLYNRKNTSSINFGQNEDTYQSESVRLSIFGIVPAITYNFKFK</sequence>
<keyword evidence="14" id="KW-1133">Transmembrane helix</keyword>
<feature type="transmembrane region" description="Helical" evidence="14">
    <location>
        <begin position="18"/>
        <end position="35"/>
    </location>
</feature>
<keyword evidence="4" id="KW-0329">Glyoxylate bypass</keyword>
<dbReference type="PANTHER" id="PTHR36999:SF1">
    <property type="entry name" value="ISOCITRATE DEHYDROGENASE (NADP(+))"/>
    <property type="match status" value="1"/>
</dbReference>
<dbReference type="SUPFAM" id="SSF56935">
    <property type="entry name" value="Porins"/>
    <property type="match status" value="1"/>
</dbReference>
<evidence type="ECO:0000256" key="6">
    <source>
        <dbReference type="ARBA" id="ARBA00022723"/>
    </source>
</evidence>
<dbReference type="GO" id="GO:0006099">
    <property type="term" value="P:tricarboxylic acid cycle"/>
    <property type="evidence" value="ECO:0007669"/>
    <property type="project" value="UniProtKB-KW"/>
</dbReference>
<dbReference type="InterPro" id="IPR012910">
    <property type="entry name" value="Plug_dom"/>
</dbReference>
<dbReference type="Gene3D" id="2.40.170.20">
    <property type="entry name" value="TonB-dependent receptor, beta-barrel domain"/>
    <property type="match status" value="1"/>
</dbReference>
<evidence type="ECO:0000256" key="5">
    <source>
        <dbReference type="ARBA" id="ARBA00022532"/>
    </source>
</evidence>
<dbReference type="InterPro" id="IPR004436">
    <property type="entry name" value="Isocitrate_DH_NADP_mono"/>
</dbReference>
<evidence type="ECO:0000256" key="1">
    <source>
        <dbReference type="ARBA" id="ARBA00001946"/>
    </source>
</evidence>
<evidence type="ECO:0000256" key="11">
    <source>
        <dbReference type="ARBA" id="ARBA00023237"/>
    </source>
</evidence>
<protein>
    <recommendedName>
        <fullName evidence="3">isocitrate dehydrogenase (NADP(+))</fullName>
        <ecNumber evidence="3">1.1.1.42</ecNumber>
    </recommendedName>
</protein>
<keyword evidence="9" id="KW-0560">Oxidoreductase</keyword>
<evidence type="ECO:0000313" key="16">
    <source>
        <dbReference type="EMBL" id="TCO30746.1"/>
    </source>
</evidence>
<evidence type="ECO:0000256" key="12">
    <source>
        <dbReference type="ARBA" id="ARBA00023554"/>
    </source>
</evidence>
<dbReference type="PANTHER" id="PTHR36999">
    <property type="entry name" value="ISOCITRATE DEHYDROGENASE [NADP]"/>
    <property type="match status" value="1"/>
</dbReference>
<accession>A0A4V2S094</accession>
<dbReference type="EC" id="1.1.1.42" evidence="3"/>
<comment type="caution">
    <text evidence="16">The sequence shown here is derived from an EMBL/GenBank/DDBJ whole genome shotgun (WGS) entry which is preliminary data.</text>
</comment>
<evidence type="ECO:0000256" key="9">
    <source>
        <dbReference type="ARBA" id="ARBA00023002"/>
    </source>
</evidence>
<evidence type="ECO:0000259" key="15">
    <source>
        <dbReference type="Pfam" id="PF07715"/>
    </source>
</evidence>
<dbReference type="SUPFAM" id="SSF49464">
    <property type="entry name" value="Carboxypeptidase regulatory domain-like"/>
    <property type="match status" value="1"/>
</dbReference>
<keyword evidence="16" id="KW-0675">Receptor</keyword>
<evidence type="ECO:0000256" key="7">
    <source>
        <dbReference type="ARBA" id="ARBA00022842"/>
    </source>
</evidence>
<dbReference type="AlphaFoldDB" id="A0A4V2S094"/>
<dbReference type="Pfam" id="PF13715">
    <property type="entry name" value="CarbopepD_reg_2"/>
    <property type="match status" value="1"/>
</dbReference>
<dbReference type="RefSeq" id="WP_208864487.1">
    <property type="nucleotide sequence ID" value="NZ_SLWO01000001.1"/>
</dbReference>
<dbReference type="GO" id="GO:0009279">
    <property type="term" value="C:cell outer membrane"/>
    <property type="evidence" value="ECO:0007669"/>
    <property type="project" value="UniProtKB-SubCell"/>
</dbReference>
<keyword evidence="6" id="KW-0479">Metal-binding</keyword>
<dbReference type="Pfam" id="PF07715">
    <property type="entry name" value="Plug"/>
    <property type="match status" value="1"/>
</dbReference>
<dbReference type="Gene3D" id="2.60.40.1120">
    <property type="entry name" value="Carboxypeptidase-like, regulatory domain"/>
    <property type="match status" value="1"/>
</dbReference>
<evidence type="ECO:0000256" key="10">
    <source>
        <dbReference type="ARBA" id="ARBA00023136"/>
    </source>
</evidence>
<evidence type="ECO:0000256" key="3">
    <source>
        <dbReference type="ARBA" id="ARBA00013013"/>
    </source>
</evidence>
<comment type="cofactor">
    <cofactor evidence="1">
        <name>Mg(2+)</name>
        <dbReference type="ChEBI" id="CHEBI:18420"/>
    </cofactor>
</comment>
<gene>
    <name evidence="16" type="ORF">EV200_101184</name>
</gene>
<dbReference type="GO" id="GO:0004450">
    <property type="term" value="F:isocitrate dehydrogenase (NADP+) activity"/>
    <property type="evidence" value="ECO:0007669"/>
    <property type="project" value="UniProtKB-EC"/>
</dbReference>
<comment type="similarity">
    <text evidence="13">Belongs to the monomeric-type IDH family.</text>
</comment>
<organism evidence="16 17">
    <name type="scientific">Pedobacter psychrotolerans</name>
    <dbReference type="NCBI Taxonomy" id="1843235"/>
    <lineage>
        <taxon>Bacteria</taxon>
        <taxon>Pseudomonadati</taxon>
        <taxon>Bacteroidota</taxon>
        <taxon>Sphingobacteriia</taxon>
        <taxon>Sphingobacteriales</taxon>
        <taxon>Sphingobacteriaceae</taxon>
        <taxon>Pedobacter</taxon>
    </lineage>
</organism>
<keyword evidence="11" id="KW-0998">Cell outer membrane</keyword>
<keyword evidence="10 14" id="KW-0472">Membrane</keyword>
<evidence type="ECO:0000256" key="2">
    <source>
        <dbReference type="ARBA" id="ARBA00004442"/>
    </source>
</evidence>
<evidence type="ECO:0000256" key="13">
    <source>
        <dbReference type="ARBA" id="ARBA00046318"/>
    </source>
</evidence>
<comment type="subcellular location">
    <subcellularLocation>
        <location evidence="2">Cell outer membrane</location>
    </subcellularLocation>
</comment>
<name>A0A4V2S094_9SPHI</name>
<keyword evidence="7" id="KW-0460">Magnesium</keyword>
<proteinExistence type="inferred from homology"/>
<keyword evidence="8" id="KW-0521">NADP</keyword>
<evidence type="ECO:0000313" key="17">
    <source>
        <dbReference type="Proteomes" id="UP000295684"/>
    </source>
</evidence>
<evidence type="ECO:0000256" key="4">
    <source>
        <dbReference type="ARBA" id="ARBA00022435"/>
    </source>
</evidence>